<dbReference type="PANTHER" id="PTHR14289">
    <property type="entry name" value="F-BOX ONLY PROTEIN 3"/>
    <property type="match status" value="1"/>
</dbReference>
<dbReference type="InterPro" id="IPR007474">
    <property type="entry name" value="ApaG_domain"/>
</dbReference>
<evidence type="ECO:0000256" key="1">
    <source>
        <dbReference type="ARBA" id="ARBA00017693"/>
    </source>
</evidence>
<evidence type="ECO:0000259" key="3">
    <source>
        <dbReference type="PROSITE" id="PS51087"/>
    </source>
</evidence>
<dbReference type="Proteomes" id="UP001501627">
    <property type="component" value="Unassembled WGS sequence"/>
</dbReference>
<evidence type="ECO:0000313" key="4">
    <source>
        <dbReference type="EMBL" id="GAA3986255.1"/>
    </source>
</evidence>
<dbReference type="InterPro" id="IPR036767">
    <property type="entry name" value="ApaG_sf"/>
</dbReference>
<comment type="caution">
    <text evidence="4">The sequence shown here is derived from an EMBL/GenBank/DDBJ whole genome shotgun (WGS) entry which is preliminary data.</text>
</comment>
<dbReference type="PANTHER" id="PTHR14289:SF16">
    <property type="entry name" value="POLYMERASE DELTA-INTERACTING PROTEIN 2"/>
    <property type="match status" value="1"/>
</dbReference>
<dbReference type="InterPro" id="IPR023065">
    <property type="entry name" value="Uncharacterised_ApaG"/>
</dbReference>
<dbReference type="Gene3D" id="2.60.40.1470">
    <property type="entry name" value="ApaG domain"/>
    <property type="match status" value="1"/>
</dbReference>
<evidence type="ECO:0000313" key="5">
    <source>
        <dbReference type="Proteomes" id="UP001501627"/>
    </source>
</evidence>
<dbReference type="HAMAP" id="MF_00791">
    <property type="entry name" value="ApaG"/>
    <property type="match status" value="1"/>
</dbReference>
<organism evidence="4 5">
    <name type="scientific">Comamonas faecalis</name>
    <dbReference type="NCBI Taxonomy" id="1387849"/>
    <lineage>
        <taxon>Bacteria</taxon>
        <taxon>Pseudomonadati</taxon>
        <taxon>Pseudomonadota</taxon>
        <taxon>Betaproteobacteria</taxon>
        <taxon>Burkholderiales</taxon>
        <taxon>Comamonadaceae</taxon>
        <taxon>Comamonas</taxon>
    </lineage>
</organism>
<dbReference type="Pfam" id="PF04379">
    <property type="entry name" value="DUF525"/>
    <property type="match status" value="1"/>
</dbReference>
<dbReference type="PROSITE" id="PS51087">
    <property type="entry name" value="APAG"/>
    <property type="match status" value="1"/>
</dbReference>
<protein>
    <recommendedName>
        <fullName evidence="1 2">Protein ApaG</fullName>
    </recommendedName>
</protein>
<name>A0ABP7QPY1_9BURK</name>
<feature type="domain" description="ApaG" evidence="3">
    <location>
        <begin position="1"/>
        <end position="124"/>
    </location>
</feature>
<dbReference type="SUPFAM" id="SSF110069">
    <property type="entry name" value="ApaG-like"/>
    <property type="match status" value="1"/>
</dbReference>
<dbReference type="RefSeq" id="WP_103044535.1">
    <property type="nucleotide sequence ID" value="NZ_BAABBP010000004.1"/>
</dbReference>
<dbReference type="NCBIfam" id="NF003967">
    <property type="entry name" value="PRK05461.1"/>
    <property type="match status" value="1"/>
</dbReference>
<accession>A0ABP7QPY1</accession>
<keyword evidence="5" id="KW-1185">Reference proteome</keyword>
<sequence length="135" mass="14655">MAVSRFEAHVRPRFLADQSSPADGVYAFAYTIRITNTGNQAAQLIARHWVVRDARGRVQEVRGLGVVGQQPLLQPGETFEYTSGCQLQTASGSMQGSYLCVSSEGETFDCPVAAFVLDAMAQDDADAPPHDRVLH</sequence>
<dbReference type="EMBL" id="BAABBP010000004">
    <property type="protein sequence ID" value="GAA3986255.1"/>
    <property type="molecule type" value="Genomic_DNA"/>
</dbReference>
<gene>
    <name evidence="2 4" type="primary">apaG</name>
    <name evidence="4" type="ORF">GCM10022279_06650</name>
</gene>
<reference evidence="5" key="1">
    <citation type="journal article" date="2019" name="Int. J. Syst. Evol. Microbiol.">
        <title>The Global Catalogue of Microorganisms (GCM) 10K type strain sequencing project: providing services to taxonomists for standard genome sequencing and annotation.</title>
        <authorList>
            <consortium name="The Broad Institute Genomics Platform"/>
            <consortium name="The Broad Institute Genome Sequencing Center for Infectious Disease"/>
            <person name="Wu L."/>
            <person name="Ma J."/>
        </authorList>
    </citation>
    <scope>NUCLEOTIDE SEQUENCE [LARGE SCALE GENOMIC DNA]</scope>
    <source>
        <strain evidence="5">JCM 17561</strain>
    </source>
</reference>
<proteinExistence type="inferred from homology"/>
<evidence type="ECO:0000256" key="2">
    <source>
        <dbReference type="HAMAP-Rule" id="MF_00791"/>
    </source>
</evidence>